<evidence type="ECO:0000256" key="1">
    <source>
        <dbReference type="SAM" id="MobiDB-lite"/>
    </source>
</evidence>
<gene>
    <name evidence="4" type="ORF">DKB62_01480</name>
</gene>
<evidence type="ECO:0000259" key="3">
    <source>
        <dbReference type="Pfam" id="PF18818"/>
    </source>
</evidence>
<feature type="domain" description="N-terminal" evidence="2">
    <location>
        <begin position="9"/>
        <end position="128"/>
    </location>
</feature>
<keyword evidence="5" id="KW-1185">Reference proteome</keyword>
<dbReference type="AlphaFoldDB" id="A0A346AWV5"/>
<sequence>MAMPNKLEEQRKQLVDKIVADMEAGKAFFWEPGYTAHRMVNAVTGKPYRGGNAISLMAASEAKGYDDPRWCTFNQAKENGWHVKKGEKGTAIEVWKAYEIEKSDERAADSEEPKKETRYWRVAGYTVFNAKQIDGIPAMPERTAEEIAAERKKQIAELELLIKNSEAEIFHDQTAKNFYRKTDDTIHVIAPEKFDSIDHYYATVTHEIAHSTGAEKRLGRDLRGTFGQPDYAKEELRAEMASMFIQQEYNVRFDKKHYENHAAYLTSWMQVLKRDPNELYRAASDAEKAVDYMKSHMIERDLKKEEEKTVQMTAEKDVCQEAVTAKTPPQERPKHNIQRTIELKPRKRRVVARRSPAKEQGRERALSR</sequence>
<feature type="region of interest" description="Disordered" evidence="1">
    <location>
        <begin position="323"/>
        <end position="368"/>
    </location>
</feature>
<name>A0A346AWV5_9FIRM</name>
<feature type="domain" description="Polyvalent protein metallopeptidase" evidence="3">
    <location>
        <begin position="157"/>
        <end position="284"/>
    </location>
</feature>
<organism evidence="4 5">
    <name type="scientific">Megasphaera stantonii</name>
    <dbReference type="NCBI Taxonomy" id="2144175"/>
    <lineage>
        <taxon>Bacteria</taxon>
        <taxon>Bacillati</taxon>
        <taxon>Bacillota</taxon>
        <taxon>Negativicutes</taxon>
        <taxon>Veillonellales</taxon>
        <taxon>Veillonellaceae</taxon>
        <taxon>Megasphaera</taxon>
    </lineage>
</organism>
<dbReference type="OrthoDB" id="9792687at2"/>
<feature type="compositionally biased region" description="Basic and acidic residues" evidence="1">
    <location>
        <begin position="356"/>
        <end position="368"/>
    </location>
</feature>
<evidence type="ECO:0000313" key="4">
    <source>
        <dbReference type="EMBL" id="AXL20348.1"/>
    </source>
</evidence>
<dbReference type="InterPro" id="IPR041459">
    <property type="entry name" value="MPTase-PolyVal"/>
</dbReference>
<protein>
    <submittedName>
        <fullName evidence="4">DUF1738 domain-containing protein</fullName>
    </submittedName>
</protein>
<dbReference type="Pfam" id="PF08401">
    <property type="entry name" value="ArdcN"/>
    <property type="match status" value="1"/>
</dbReference>
<dbReference type="InterPro" id="IPR013610">
    <property type="entry name" value="ArdC_N"/>
</dbReference>
<reference evidence="4 5" key="1">
    <citation type="submission" date="2018-05" db="EMBL/GenBank/DDBJ databases">
        <title>Complete genome sequence of Megasphaera sp. AJH120T, isolated from the ceca of a chicken.</title>
        <authorList>
            <person name="Maki J."/>
            <person name="Looft T."/>
        </authorList>
    </citation>
    <scope>NUCLEOTIDE SEQUENCE [LARGE SCALE GENOMIC DNA]</scope>
    <source>
        <strain evidence="4 5">AJH120</strain>
    </source>
</reference>
<evidence type="ECO:0000259" key="2">
    <source>
        <dbReference type="Pfam" id="PF08401"/>
    </source>
</evidence>
<accession>A0A346AWV5</accession>
<dbReference type="Proteomes" id="UP000254337">
    <property type="component" value="Chromosome"/>
</dbReference>
<proteinExistence type="predicted"/>
<dbReference type="GO" id="GO:0003697">
    <property type="term" value="F:single-stranded DNA binding"/>
    <property type="evidence" value="ECO:0007669"/>
    <property type="project" value="InterPro"/>
</dbReference>
<dbReference type="Pfam" id="PF18818">
    <property type="entry name" value="MPTase-PolyVal"/>
    <property type="match status" value="1"/>
</dbReference>
<dbReference type="RefSeq" id="WP_107195952.1">
    <property type="nucleotide sequence ID" value="NZ_CALYAU010000003.1"/>
</dbReference>
<evidence type="ECO:0000313" key="5">
    <source>
        <dbReference type="Proteomes" id="UP000254337"/>
    </source>
</evidence>
<dbReference type="EMBL" id="CP029462">
    <property type="protein sequence ID" value="AXL20348.1"/>
    <property type="molecule type" value="Genomic_DNA"/>
</dbReference>
<dbReference type="KEGG" id="meg:DKB62_01480"/>